<accession>A0A2S6N518</accession>
<keyword evidence="9" id="KW-1133">Transmembrane helix</keyword>
<dbReference type="InterPro" id="IPR045851">
    <property type="entry name" value="AMP-bd_C_sf"/>
</dbReference>
<keyword evidence="6" id="KW-0812">Transmembrane</keyword>
<dbReference type="GO" id="GO:0005324">
    <property type="term" value="F:long-chain fatty acid transmembrane transporter activity"/>
    <property type="evidence" value="ECO:0007669"/>
    <property type="project" value="TreeGrafter"/>
</dbReference>
<feature type="domain" description="AMP-dependent synthetase/ligase" evidence="14">
    <location>
        <begin position="51"/>
        <end position="372"/>
    </location>
</feature>
<evidence type="ECO:0000256" key="8">
    <source>
        <dbReference type="ARBA" id="ARBA00022840"/>
    </source>
</evidence>
<comment type="caution">
    <text evidence="16">The sequence shown here is derived from an EMBL/GenBank/DDBJ whole genome shotgun (WGS) entry which is preliminary data.</text>
</comment>
<dbReference type="Gene3D" id="3.40.50.12780">
    <property type="entry name" value="N-terminal domain of ligase-like"/>
    <property type="match status" value="1"/>
</dbReference>
<name>A0A2S6N518_RHOGL</name>
<keyword evidence="12" id="KW-0576">Peroxisome</keyword>
<dbReference type="PROSITE" id="PS00455">
    <property type="entry name" value="AMP_BINDING"/>
    <property type="match status" value="1"/>
</dbReference>
<protein>
    <recommendedName>
        <fullName evidence="18">Long-chain-acyl-CoA synthetase</fullName>
    </recommendedName>
</protein>
<evidence type="ECO:0000256" key="5">
    <source>
        <dbReference type="ARBA" id="ARBA00022598"/>
    </source>
</evidence>
<evidence type="ECO:0000256" key="7">
    <source>
        <dbReference type="ARBA" id="ARBA00022741"/>
    </source>
</evidence>
<dbReference type="Gene3D" id="3.30.300.30">
    <property type="match status" value="1"/>
</dbReference>
<dbReference type="OrthoDB" id="7315605at2"/>
<dbReference type="AlphaFoldDB" id="A0A2S6N518"/>
<dbReference type="InterPro" id="IPR020845">
    <property type="entry name" value="AMP-binding_CS"/>
</dbReference>
<evidence type="ECO:0000256" key="6">
    <source>
        <dbReference type="ARBA" id="ARBA00022692"/>
    </source>
</evidence>
<dbReference type="GO" id="GO:0044539">
    <property type="term" value="P:long-chain fatty acid import into cell"/>
    <property type="evidence" value="ECO:0007669"/>
    <property type="project" value="TreeGrafter"/>
</dbReference>
<dbReference type="GO" id="GO:0005524">
    <property type="term" value="F:ATP binding"/>
    <property type="evidence" value="ECO:0007669"/>
    <property type="project" value="UniProtKB-KW"/>
</dbReference>
<evidence type="ECO:0000256" key="12">
    <source>
        <dbReference type="ARBA" id="ARBA00023140"/>
    </source>
</evidence>
<keyword evidence="11" id="KW-0472">Membrane</keyword>
<evidence type="ECO:0000256" key="13">
    <source>
        <dbReference type="ARBA" id="ARBA00046271"/>
    </source>
</evidence>
<dbReference type="PANTHER" id="PTHR43107:SF15">
    <property type="entry name" value="FATTY ACID TRANSPORT PROTEIN 3, ISOFORM A"/>
    <property type="match status" value="1"/>
</dbReference>
<evidence type="ECO:0000256" key="4">
    <source>
        <dbReference type="ARBA" id="ARBA00022475"/>
    </source>
</evidence>
<evidence type="ECO:0000259" key="14">
    <source>
        <dbReference type="Pfam" id="PF00501"/>
    </source>
</evidence>
<reference evidence="16 17" key="1">
    <citation type="journal article" date="2018" name="Arch. Microbiol.">
        <title>New insights into the metabolic potential of the phototrophic purple bacterium Rhodopila globiformis DSM 161(T) from its draft genome sequence and evidence for a vanadium-dependent nitrogenase.</title>
        <authorList>
            <person name="Imhoff J.F."/>
            <person name="Rahn T."/>
            <person name="Kunzel S."/>
            <person name="Neulinger S.C."/>
        </authorList>
    </citation>
    <scope>NUCLEOTIDE SEQUENCE [LARGE SCALE GENOMIC DNA]</scope>
    <source>
        <strain evidence="16 17">DSM 161</strain>
    </source>
</reference>
<evidence type="ECO:0000256" key="9">
    <source>
        <dbReference type="ARBA" id="ARBA00022989"/>
    </source>
</evidence>
<dbReference type="InterPro" id="IPR000873">
    <property type="entry name" value="AMP-dep_synth/lig_dom"/>
</dbReference>
<dbReference type="InterPro" id="IPR025110">
    <property type="entry name" value="AMP-bd_C"/>
</dbReference>
<dbReference type="EMBL" id="NHRY01000223">
    <property type="protein sequence ID" value="PPQ29688.1"/>
    <property type="molecule type" value="Genomic_DNA"/>
</dbReference>
<keyword evidence="7" id="KW-0547">Nucleotide-binding</keyword>
<dbReference type="FunFam" id="3.30.300.30:FF:000002">
    <property type="entry name" value="Long-chain fatty acid transport protein 1"/>
    <property type="match status" value="1"/>
</dbReference>
<evidence type="ECO:0008006" key="18">
    <source>
        <dbReference type="Google" id="ProtNLM"/>
    </source>
</evidence>
<keyword evidence="3" id="KW-0813">Transport</keyword>
<evidence type="ECO:0000256" key="2">
    <source>
        <dbReference type="ARBA" id="ARBA00006432"/>
    </source>
</evidence>
<feature type="domain" description="AMP-binding enzyme C-terminal" evidence="15">
    <location>
        <begin position="486"/>
        <end position="560"/>
    </location>
</feature>
<dbReference type="GO" id="GO:0004467">
    <property type="term" value="F:long-chain fatty acid-CoA ligase activity"/>
    <property type="evidence" value="ECO:0007669"/>
    <property type="project" value="TreeGrafter"/>
</dbReference>
<evidence type="ECO:0000256" key="1">
    <source>
        <dbReference type="ARBA" id="ARBA00004651"/>
    </source>
</evidence>
<dbReference type="Proteomes" id="UP000239724">
    <property type="component" value="Unassembled WGS sequence"/>
</dbReference>
<keyword evidence="10" id="KW-0445">Lipid transport</keyword>
<keyword evidence="4" id="KW-1003">Cell membrane</keyword>
<evidence type="ECO:0000313" key="16">
    <source>
        <dbReference type="EMBL" id="PPQ29688.1"/>
    </source>
</evidence>
<keyword evidence="5" id="KW-0436">Ligase</keyword>
<dbReference type="Pfam" id="PF00501">
    <property type="entry name" value="AMP-binding"/>
    <property type="match status" value="1"/>
</dbReference>
<sequence length="606" mass="65562">MTDSTRSPVPGNMARTGRAAALDAWIRALDASKVLHDAPLLTLPAMLPQLADAHQERPALLGAGESLSYHALAARANQYARWAVANGLGRGDAVALLMPNCPAYVAIWLGLTRIGCAVALINTNLAADALLHSIEAAAARHLIVSATLLPAVTALANRLPAGVQVRVHGDGEAGRWPRIEQETNQLGTAPLDPDRHPLPAQRDRALLIYTSGTTGLPKAANVSHGRIAEWSLWFAGMMDVQPDDRLYNCLPMYHSVGGIVAVGAMLARGGSLVIRERFSASRFWDDVADTDCTIFQYIGELCRYLTLSPPHPKERLHRLRLACGNGLAADVWEKFRQRFAIPQILEFYAATEGIVSLYNAEGKPGAIGRIPPFLAQRFPVALIRCDPATGEPWRDEAGLCAACPPDEPGEAIGRLPDNNAPAARQFDGYTDTAASGRKILRDVFSKGDRWFRTGDLLRKDAAGYFYFVDRIGDTFRWRGENVSTTEVAAVLRACPGITDAVVFGVPVPGNEGRAGMAAVTAEAGFDLAALKAHLDARLPPYAQPLFVRCCETLDFTGTFKLTKGRLIQEGFAGSAEPVWFNDRGAGRFVACDRILVRSIEDGSRRL</sequence>
<evidence type="ECO:0000259" key="15">
    <source>
        <dbReference type="Pfam" id="PF13193"/>
    </source>
</evidence>
<comment type="similarity">
    <text evidence="2">Belongs to the ATP-dependent AMP-binding enzyme family.</text>
</comment>
<dbReference type="FunFam" id="3.40.50.12780:FF:000019">
    <property type="entry name" value="Long-chain fatty acid transporter"/>
    <property type="match status" value="1"/>
</dbReference>
<proteinExistence type="inferred from homology"/>
<evidence type="ECO:0000313" key="17">
    <source>
        <dbReference type="Proteomes" id="UP000239724"/>
    </source>
</evidence>
<dbReference type="PANTHER" id="PTHR43107">
    <property type="entry name" value="LONG-CHAIN FATTY ACID TRANSPORT PROTEIN"/>
    <property type="match status" value="1"/>
</dbReference>
<evidence type="ECO:0000256" key="11">
    <source>
        <dbReference type="ARBA" id="ARBA00023136"/>
    </source>
</evidence>
<dbReference type="RefSeq" id="WP_104520791.1">
    <property type="nucleotide sequence ID" value="NZ_NHRY01000223.1"/>
</dbReference>
<gene>
    <name evidence="16" type="ORF">CCS01_20965</name>
</gene>
<evidence type="ECO:0000256" key="3">
    <source>
        <dbReference type="ARBA" id="ARBA00022448"/>
    </source>
</evidence>
<dbReference type="NCBIfam" id="NF006134">
    <property type="entry name" value="PRK08279.1"/>
    <property type="match status" value="1"/>
</dbReference>
<dbReference type="SUPFAM" id="SSF56801">
    <property type="entry name" value="Acetyl-CoA synthetase-like"/>
    <property type="match status" value="1"/>
</dbReference>
<organism evidence="16 17">
    <name type="scientific">Rhodopila globiformis</name>
    <name type="common">Rhodopseudomonas globiformis</name>
    <dbReference type="NCBI Taxonomy" id="1071"/>
    <lineage>
        <taxon>Bacteria</taxon>
        <taxon>Pseudomonadati</taxon>
        <taxon>Pseudomonadota</taxon>
        <taxon>Alphaproteobacteria</taxon>
        <taxon>Acetobacterales</taxon>
        <taxon>Acetobacteraceae</taxon>
        <taxon>Rhodopila</taxon>
    </lineage>
</organism>
<evidence type="ECO:0000256" key="10">
    <source>
        <dbReference type="ARBA" id="ARBA00023055"/>
    </source>
</evidence>
<keyword evidence="17" id="KW-1185">Reference proteome</keyword>
<comment type="subcellular location">
    <subcellularLocation>
        <location evidence="1">Cell membrane</location>
        <topology evidence="1">Multi-pass membrane protein</topology>
    </subcellularLocation>
    <subcellularLocation>
        <location evidence="13">Peroxisome membrane</location>
    </subcellularLocation>
</comment>
<dbReference type="Pfam" id="PF13193">
    <property type="entry name" value="AMP-binding_C"/>
    <property type="match status" value="1"/>
</dbReference>
<keyword evidence="8" id="KW-0067">ATP-binding</keyword>
<dbReference type="GO" id="GO:0005886">
    <property type="term" value="C:plasma membrane"/>
    <property type="evidence" value="ECO:0007669"/>
    <property type="project" value="UniProtKB-SubCell"/>
</dbReference>
<dbReference type="InterPro" id="IPR042099">
    <property type="entry name" value="ANL_N_sf"/>
</dbReference>